<dbReference type="GO" id="GO:0050114">
    <property type="term" value="F:myo-inosose-2 dehydratase activity"/>
    <property type="evidence" value="ECO:0007669"/>
    <property type="project" value="UniProtKB-EC"/>
</dbReference>
<dbReference type="InterPro" id="IPR036237">
    <property type="entry name" value="Xyl_isomerase-like_sf"/>
</dbReference>
<dbReference type="InterPro" id="IPR050312">
    <property type="entry name" value="IolE/XylAMocC-like"/>
</dbReference>
<keyword evidence="2" id="KW-0456">Lyase</keyword>
<dbReference type="Pfam" id="PF01261">
    <property type="entry name" value="AP_endonuc_2"/>
    <property type="match status" value="1"/>
</dbReference>
<dbReference type="Gene3D" id="3.20.20.150">
    <property type="entry name" value="Divalent-metal-dependent TIM barrel enzymes"/>
    <property type="match status" value="1"/>
</dbReference>
<dbReference type="RefSeq" id="WP_179612460.1">
    <property type="nucleotide sequence ID" value="NZ_JACBZV010000007.1"/>
</dbReference>
<evidence type="ECO:0000259" key="1">
    <source>
        <dbReference type="Pfam" id="PF01261"/>
    </source>
</evidence>
<accession>A0A7Z0E162</accession>
<dbReference type="InterPro" id="IPR013022">
    <property type="entry name" value="Xyl_isomerase-like_TIM-brl"/>
</dbReference>
<feature type="domain" description="Xylose isomerase-like TIM barrel" evidence="1">
    <location>
        <begin position="40"/>
        <end position="295"/>
    </location>
</feature>
<gene>
    <name evidence="2" type="ORF">GGI64_004247</name>
</gene>
<dbReference type="Proteomes" id="UP000535276">
    <property type="component" value="Unassembled WGS sequence"/>
</dbReference>
<dbReference type="EMBL" id="JACBZV010000007">
    <property type="protein sequence ID" value="NYJ13166.1"/>
    <property type="molecule type" value="Genomic_DNA"/>
</dbReference>
<organism evidence="2 3">
    <name type="scientific">Rhizobium leguminosarum</name>
    <dbReference type="NCBI Taxonomy" id="384"/>
    <lineage>
        <taxon>Bacteria</taxon>
        <taxon>Pseudomonadati</taxon>
        <taxon>Pseudomonadota</taxon>
        <taxon>Alphaproteobacteria</taxon>
        <taxon>Hyphomicrobiales</taxon>
        <taxon>Rhizobiaceae</taxon>
        <taxon>Rhizobium/Agrobacterium group</taxon>
        <taxon>Rhizobium</taxon>
    </lineage>
</organism>
<name>A0A7Z0E162_RHILE</name>
<dbReference type="InterPro" id="IPR030823">
    <property type="entry name" value="IolE/MocC"/>
</dbReference>
<dbReference type="SUPFAM" id="SSF51658">
    <property type="entry name" value="Xylose isomerase-like"/>
    <property type="match status" value="1"/>
</dbReference>
<dbReference type="EC" id="4.2.1.44" evidence="2"/>
<comment type="caution">
    <text evidence="2">The sequence shown here is derived from an EMBL/GenBank/DDBJ whole genome shotgun (WGS) entry which is preliminary data.</text>
</comment>
<reference evidence="2 3" key="1">
    <citation type="submission" date="2020-07" db="EMBL/GenBank/DDBJ databases">
        <title>Genomic Encyclopedia of Type Strains, Phase IV (KMG-V): Genome sequencing to study the core and pangenomes of soil and plant-associated prokaryotes.</title>
        <authorList>
            <person name="Whitman W."/>
        </authorList>
    </citation>
    <scope>NUCLEOTIDE SEQUENCE [LARGE SCALE GENOMIC DNA]</scope>
    <source>
        <strain evidence="2 3">SEMIA 4052</strain>
    </source>
</reference>
<protein>
    <submittedName>
        <fullName evidence="2">Inosose dehydratase</fullName>
        <ecNumber evidence="2">4.2.1.44</ecNumber>
    </submittedName>
</protein>
<evidence type="ECO:0000313" key="3">
    <source>
        <dbReference type="Proteomes" id="UP000535276"/>
    </source>
</evidence>
<dbReference type="PANTHER" id="PTHR12110:SF41">
    <property type="entry name" value="INOSOSE DEHYDRATASE"/>
    <property type="match status" value="1"/>
</dbReference>
<evidence type="ECO:0000313" key="2">
    <source>
        <dbReference type="EMBL" id="NYJ13166.1"/>
    </source>
</evidence>
<dbReference type="PANTHER" id="PTHR12110">
    <property type="entry name" value="HYDROXYPYRUVATE ISOMERASE"/>
    <property type="match status" value="1"/>
</dbReference>
<sequence length="304" mass="33124">MNSLDFLPEGVRLAVSPLSWANDVLEDLGADISLDTCLLDAAAAGYQGVELGRKFPREEGSLRPLLHDQGLALASGWHSGELAERRVDDEMAAAAAHADLLHAMDCKVMVYGEVAMMTPGSPLDAPMSQRLIMPAGEISAYASRLTEFSKHLAGEYDLQLAYHHHLMMVTETFDEISRLFDTTGREVGLLLDTGHAAGAGFDYHRLIERFGDRIVHIHLKDVRSAVMDQVRADDLGFNAGVRRGMFTVPGDGAIDFAPVARFVRESAFQGWLVVEAEQDPSVAPPRLAVDRAFAHLAGLFGQQT</sequence>
<dbReference type="AlphaFoldDB" id="A0A7Z0E162"/>
<proteinExistence type="predicted"/>
<dbReference type="NCBIfam" id="TIGR04379">
    <property type="entry name" value="myo_inos_iolE"/>
    <property type="match status" value="1"/>
</dbReference>